<dbReference type="SUPFAM" id="SSF56801">
    <property type="entry name" value="Acetyl-CoA synthetase-like"/>
    <property type="match status" value="1"/>
</dbReference>
<dbReference type="Proteomes" id="UP001142393">
    <property type="component" value="Unassembled WGS sequence"/>
</dbReference>
<dbReference type="SUPFAM" id="SSF51161">
    <property type="entry name" value="Trimeric LpxA-like enzymes"/>
    <property type="match status" value="3"/>
</dbReference>
<accession>A0A9W8NZ85</accession>
<evidence type="ECO:0000313" key="4">
    <source>
        <dbReference type="Proteomes" id="UP001142393"/>
    </source>
</evidence>
<feature type="transmembrane region" description="Helical" evidence="1">
    <location>
        <begin position="867"/>
        <end position="891"/>
    </location>
</feature>
<dbReference type="InterPro" id="IPR011004">
    <property type="entry name" value="Trimer_LpxA-like_sf"/>
</dbReference>
<feature type="transmembrane region" description="Helical" evidence="1">
    <location>
        <begin position="1316"/>
        <end position="1341"/>
    </location>
</feature>
<comment type="caution">
    <text evidence="3">The sequence shown here is derived from an EMBL/GenBank/DDBJ whole genome shotgun (WGS) entry which is preliminary data.</text>
</comment>
<gene>
    <name evidence="3" type="ORF">DFH05DRAFT_1245575</name>
</gene>
<dbReference type="SUPFAM" id="SSF47336">
    <property type="entry name" value="ACP-like"/>
    <property type="match status" value="1"/>
</dbReference>
<reference evidence="3 4" key="1">
    <citation type="journal article" date="2023" name="Proc. Natl. Acad. Sci. U.S.A.">
        <title>A global phylogenomic analysis of the shiitake genus Lentinula.</title>
        <authorList>
            <person name="Sierra-Patev S."/>
            <person name="Min B."/>
            <person name="Naranjo-Ortiz M."/>
            <person name="Looney B."/>
            <person name="Konkel Z."/>
            <person name="Slot J.C."/>
            <person name="Sakamoto Y."/>
            <person name="Steenwyk J.L."/>
            <person name="Rokas A."/>
            <person name="Carro J."/>
            <person name="Camarero S."/>
            <person name="Ferreira P."/>
            <person name="Molpeceres G."/>
            <person name="Ruiz-Duenas F.J."/>
            <person name="Serrano A."/>
            <person name="Henrissat B."/>
            <person name="Drula E."/>
            <person name="Hughes K.W."/>
            <person name="Mata J.L."/>
            <person name="Ishikawa N.K."/>
            <person name="Vargas-Isla R."/>
            <person name="Ushijima S."/>
            <person name="Smith C.A."/>
            <person name="Donoghue J."/>
            <person name="Ahrendt S."/>
            <person name="Andreopoulos W."/>
            <person name="He G."/>
            <person name="LaButti K."/>
            <person name="Lipzen A."/>
            <person name="Ng V."/>
            <person name="Riley R."/>
            <person name="Sandor L."/>
            <person name="Barry K."/>
            <person name="Martinez A.T."/>
            <person name="Xiao Y."/>
            <person name="Gibbons J.G."/>
            <person name="Terashima K."/>
            <person name="Grigoriev I.V."/>
            <person name="Hibbett D."/>
        </authorList>
    </citation>
    <scope>NUCLEOTIDE SEQUENCE [LARGE SCALE GENOMIC DNA]</scope>
    <source>
        <strain evidence="3 4">TFB7810</strain>
    </source>
</reference>
<dbReference type="Gene3D" id="1.10.1200.10">
    <property type="entry name" value="ACP-like"/>
    <property type="match status" value="1"/>
</dbReference>
<dbReference type="EMBL" id="JANVFU010000008">
    <property type="protein sequence ID" value="KAJ3743738.1"/>
    <property type="molecule type" value="Genomic_DNA"/>
</dbReference>
<dbReference type="Gene3D" id="3.40.50.12780">
    <property type="entry name" value="N-terminal domain of ligase-like"/>
    <property type="match status" value="1"/>
</dbReference>
<dbReference type="InterPro" id="IPR045851">
    <property type="entry name" value="AMP-bd_C_sf"/>
</dbReference>
<feature type="transmembrane region" description="Helical" evidence="1">
    <location>
        <begin position="1372"/>
        <end position="1398"/>
    </location>
</feature>
<dbReference type="Gene3D" id="2.160.10.10">
    <property type="entry name" value="Hexapeptide repeat proteins"/>
    <property type="match status" value="2"/>
</dbReference>
<evidence type="ECO:0000259" key="2">
    <source>
        <dbReference type="PROSITE" id="PS50075"/>
    </source>
</evidence>
<proteinExistence type="predicted"/>
<evidence type="ECO:0000256" key="1">
    <source>
        <dbReference type="SAM" id="Phobius"/>
    </source>
</evidence>
<dbReference type="InterPro" id="IPR036736">
    <property type="entry name" value="ACP-like_sf"/>
</dbReference>
<feature type="transmembrane region" description="Helical" evidence="1">
    <location>
        <begin position="834"/>
        <end position="855"/>
    </location>
</feature>
<keyword evidence="1" id="KW-0812">Transmembrane</keyword>
<dbReference type="Gene3D" id="3.30.300.30">
    <property type="match status" value="1"/>
</dbReference>
<dbReference type="InterPro" id="IPR009081">
    <property type="entry name" value="PP-bd_ACP"/>
</dbReference>
<dbReference type="InterPro" id="IPR042099">
    <property type="entry name" value="ANL_N_sf"/>
</dbReference>
<keyword evidence="1" id="KW-0472">Membrane</keyword>
<keyword evidence="1" id="KW-1133">Transmembrane helix</keyword>
<dbReference type="PANTHER" id="PTHR43201">
    <property type="entry name" value="ACYL-COA SYNTHETASE"/>
    <property type="match status" value="1"/>
</dbReference>
<dbReference type="GO" id="GO:0006631">
    <property type="term" value="P:fatty acid metabolic process"/>
    <property type="evidence" value="ECO:0007669"/>
    <property type="project" value="TreeGrafter"/>
</dbReference>
<feature type="domain" description="Carrier" evidence="2">
    <location>
        <begin position="700"/>
        <end position="774"/>
    </location>
</feature>
<dbReference type="Pfam" id="PF00501">
    <property type="entry name" value="AMP-binding"/>
    <property type="match status" value="1"/>
</dbReference>
<name>A0A9W8NZ85_9AGAR</name>
<dbReference type="PANTHER" id="PTHR43201:SF10">
    <property type="entry name" value="CARRIER DOMAIN-CONTAINING PROTEIN"/>
    <property type="match status" value="1"/>
</dbReference>
<feature type="transmembrane region" description="Helical" evidence="1">
    <location>
        <begin position="1048"/>
        <end position="1077"/>
    </location>
</feature>
<dbReference type="PROSITE" id="PS50075">
    <property type="entry name" value="CARRIER"/>
    <property type="match status" value="1"/>
</dbReference>
<keyword evidence="4" id="KW-1185">Reference proteome</keyword>
<dbReference type="InterPro" id="IPR000873">
    <property type="entry name" value="AMP-dep_synth/lig_dom"/>
</dbReference>
<organism evidence="3 4">
    <name type="scientific">Lentinula detonsa</name>
    <dbReference type="NCBI Taxonomy" id="2804962"/>
    <lineage>
        <taxon>Eukaryota</taxon>
        <taxon>Fungi</taxon>
        <taxon>Dikarya</taxon>
        <taxon>Basidiomycota</taxon>
        <taxon>Agaricomycotina</taxon>
        <taxon>Agaricomycetes</taxon>
        <taxon>Agaricomycetidae</taxon>
        <taxon>Agaricales</taxon>
        <taxon>Marasmiineae</taxon>
        <taxon>Omphalotaceae</taxon>
        <taxon>Lentinula</taxon>
    </lineage>
</organism>
<protein>
    <submittedName>
        <fullName evidence="3">Acetyl-CoA synthetase-like protein</fullName>
    </submittedName>
</protein>
<sequence>MGDINPLIPPSEGEQSILCTMSIPLDFLRNDLMPPVGTSLGDFLAERIANSNVHSLLDCIPTTSSPALYSPDPSRTPLCHDAIHSFIKEFTMPCSISGRRLGRNDRVMIVLPTGPSNALALLSIATYHTCAPVNASCTGSELREDALRLNAKAVVTTKDVEERLELQSLRRELNCDIIFLEERSSGPAGLFQMSVMGEEDGSIRQPSQTHGLNDQSLVLHTSGTSGKKKVVPYTLRSLIVGTWAVVHSWDLKSTDVNMNMMPLFHVGGIVRNLLAPILSGGSAIMCPGFDAIAFWNLSVQLKATWYYAAPTIHHAILTSQPENIDPQRDLQIRMICNAAGGLLPSLAVDMKERFGNAVILPSYGMTECMPIASPPTTYQLERPGCSGVACGPYLSIRDPSNIEHEMPRGKTGAVSVRGLPTFAGYETSPDINVPLDTSAFSSEGWFDSGDMGYMDEDGYLYITGRSKEIINKGGEVISPFEVEEAIITAARDYVKTTLAFAVDHDVLQEAIGVVIVPVPGRPVIGLAQLLDLLKDHLHPSKWPFAIVYMQDLPKNSAGKPLRIKLAHRLNLGCFSDNVPALARHFEARVPPPSASLSDPIDCTPVQLDLGELRRLIVDIKGVENVAVRSRHEGAPEAFISVDLQTDLNSAMIISSLANVLPGYAIPDVHDFTHPLPMIAGDFDFASMEAEIIRRNNASMSANATVVRDIVAELLDIETGMISGDSDFFLLGGNSLILGKLSYIIRKRTNASIAVAAIFTNSSINGIASLIEVEQRKLSLESLVDEKFQTYPNTGNNSELTLGYSTDGSPMSEGQKQRGQNHPLNLIVQAIPMVLFYPLKTAVTWSILLFILSYLAPAINQDYWDRMLALICAIVVARLCVRACAPVAAIIFKWIVIGKYKPGTHKLWSFYYLRWWLVNQSLVSAGRGIFAMHPELSKLYYRLLGARIGKDVSISKHAQLGEFDLLTLEDGCRVDSSLVRGFCVEREGYFRLEPIVIGRRAIVNSYTQISPGAVIPEGTVYGPHASSHESPSPPSFAAYNRTLFMEPQWLLKLLVAWPIIVAVTFVSYIPWFVILWLMVSKTDIVEPGSANALVSVIYWFSNPERVLWHAVSRMVRAICTPLLQVTLGIIVKRIFGLNSEGHANDATQLVLLRRYVNSILLSQSKLKESFSLIGTHYEGVSFVYRMMGAKIGRRVYWPGSGIYCLDPELLEIGDDVVFGSRSEIYTTDRLGSEKIRIGNGAMIADRVVLLPGTTIGSRAVMGSGALSKRNTSYGEGSTWMGNDRGEAICFNKGSPSSAGDTTITPFGRAFYKREASYFVWPYFIILSINLIVTACSAAYWSISAVVAAQLLHQCYIYLPHFRLFQDHWYRFGILYGIISASFVVVLNIQALLCILWVLLTKWVIIGQRKTGPCPWDESDYCQRWQLHLVLSRPLYKGYGIGGVLGPVTGSAYIVWFFRAMGAKIGSNCCLYPGGKQGLMTEPDLVEIGNDVTLDNCSVVAHINSRGKFALNPLKIGNGCAMRTGSRLLSGASMEDNSMLYEHTLLTSGEVAEAESVYVGWPAKRTSDLEKHRKFDDERTMFLPSPSTGTHVCAVSQKPRNSREAAVTASGCGHYTCDSYISGGLRQARCSVCTDSLSSPSSIKFQSPFADH</sequence>
<evidence type="ECO:0000313" key="3">
    <source>
        <dbReference type="EMBL" id="KAJ3743738.1"/>
    </source>
</evidence>
<dbReference type="Pfam" id="PF00550">
    <property type="entry name" value="PP-binding"/>
    <property type="match status" value="1"/>
</dbReference>
<dbReference type="GO" id="GO:0031956">
    <property type="term" value="F:medium-chain fatty acid-CoA ligase activity"/>
    <property type="evidence" value="ECO:0007669"/>
    <property type="project" value="TreeGrafter"/>
</dbReference>